<feature type="domain" description="DM2" evidence="2">
    <location>
        <begin position="252"/>
        <end position="329"/>
    </location>
</feature>
<protein>
    <submittedName>
        <fullName evidence="3">Swi snf complex protein</fullName>
    </submittedName>
</protein>
<dbReference type="Gene3D" id="1.10.245.10">
    <property type="entry name" value="SWIB/MDM2 domain"/>
    <property type="match status" value="1"/>
</dbReference>
<sequence>MSSGPHHSVPLTQAQIAQQQQAQAHASDLAKRRSRKPTDKSMPDGVEDCSIGDGAQRYKELRDFERRLDATMTRKRLDIVDSVGRNAKRYKTLRIWISNTVEDQAWQTNPLDPDNFNFTSNLESSYRVKIEGRLLDDEDDVDKVDDEAKSAADADDADKMDTDAPARPKATPASAKPAQRYRLSHFFKALTVDFDRSRGRTGADVSVEWKKPDRTPASSTLPAAADFDELTFKRNGDENMNVTVNLYRDEIPPNDRFEISPDLAEIVDMHEGSRPEILMGLWEYIKLMNLQEDVEKRNFRCDELLRKVVGAETGHLPFLQDYIQGHLRPLPPVKMPYTIRVDEEFHRDPQPTVYDVRVMVDDPLRAKLFPFIHNPQYAAMLKEVAGLDDQLAVLVQAIAASKAKQTFLTSMAADPANFVRQWLSSQTRDLEVIMGEATRGGGEDATGDEWRSGGKDSVWATQNARESVNSILARIPAHR</sequence>
<organism evidence="3 4">
    <name type="scientific">Phialemonium atrogriseum</name>
    <dbReference type="NCBI Taxonomy" id="1093897"/>
    <lineage>
        <taxon>Eukaryota</taxon>
        <taxon>Fungi</taxon>
        <taxon>Dikarya</taxon>
        <taxon>Ascomycota</taxon>
        <taxon>Pezizomycotina</taxon>
        <taxon>Sordariomycetes</taxon>
        <taxon>Sordariomycetidae</taxon>
        <taxon>Cephalothecales</taxon>
        <taxon>Cephalothecaceae</taxon>
        <taxon>Phialemonium</taxon>
    </lineage>
</organism>
<name>A0AAJ0BW21_9PEZI</name>
<dbReference type="RefSeq" id="XP_060281747.1">
    <property type="nucleotide sequence ID" value="XM_060430093.1"/>
</dbReference>
<dbReference type="InterPro" id="IPR003121">
    <property type="entry name" value="SWIB_MDM2_domain"/>
</dbReference>
<dbReference type="Proteomes" id="UP001244011">
    <property type="component" value="Unassembled WGS sequence"/>
</dbReference>
<feature type="region of interest" description="Disordered" evidence="1">
    <location>
        <begin position="1"/>
        <end position="51"/>
    </location>
</feature>
<feature type="compositionally biased region" description="Low complexity" evidence="1">
    <location>
        <begin position="13"/>
        <end position="26"/>
    </location>
</feature>
<dbReference type="CDD" id="cd10568">
    <property type="entry name" value="SWIB_like"/>
    <property type="match status" value="1"/>
</dbReference>
<dbReference type="SUPFAM" id="SSF47592">
    <property type="entry name" value="SWIB/MDM2 domain"/>
    <property type="match status" value="1"/>
</dbReference>
<evidence type="ECO:0000313" key="4">
    <source>
        <dbReference type="Proteomes" id="UP001244011"/>
    </source>
</evidence>
<reference evidence="3" key="1">
    <citation type="submission" date="2023-06" db="EMBL/GenBank/DDBJ databases">
        <title>Genome-scale phylogeny and comparative genomics of the fungal order Sordariales.</title>
        <authorList>
            <consortium name="Lawrence Berkeley National Laboratory"/>
            <person name="Hensen N."/>
            <person name="Bonometti L."/>
            <person name="Westerberg I."/>
            <person name="Brannstrom I.O."/>
            <person name="Guillou S."/>
            <person name="Cros-Aarteil S."/>
            <person name="Calhoun S."/>
            <person name="Haridas S."/>
            <person name="Kuo A."/>
            <person name="Mondo S."/>
            <person name="Pangilinan J."/>
            <person name="Riley R."/>
            <person name="Labutti K."/>
            <person name="Andreopoulos B."/>
            <person name="Lipzen A."/>
            <person name="Chen C."/>
            <person name="Yanf M."/>
            <person name="Daum C."/>
            <person name="Ng V."/>
            <person name="Clum A."/>
            <person name="Steindorff A."/>
            <person name="Ohm R."/>
            <person name="Martin F."/>
            <person name="Silar P."/>
            <person name="Natvig D."/>
            <person name="Lalanne C."/>
            <person name="Gautier V."/>
            <person name="Ament-Velasquez S.L."/>
            <person name="Kruys A."/>
            <person name="Hutchinson M.I."/>
            <person name="Powell A.J."/>
            <person name="Barry K."/>
            <person name="Miller A.N."/>
            <person name="Grigoriev I.V."/>
            <person name="Debuchy R."/>
            <person name="Gladieux P."/>
            <person name="Thoren M.H."/>
            <person name="Johannesson H."/>
        </authorList>
    </citation>
    <scope>NUCLEOTIDE SEQUENCE</scope>
    <source>
        <strain evidence="3">8032-3</strain>
    </source>
</reference>
<evidence type="ECO:0000313" key="3">
    <source>
        <dbReference type="EMBL" id="KAK1765534.1"/>
    </source>
</evidence>
<dbReference type="PROSITE" id="PS51925">
    <property type="entry name" value="SWIB_MDM2"/>
    <property type="match status" value="1"/>
</dbReference>
<keyword evidence="4" id="KW-1185">Reference proteome</keyword>
<dbReference type="PANTHER" id="PTHR13844">
    <property type="entry name" value="SWI/SNF-RELATED MATRIX-ASSOCIATED ACTIN-DEPENDENT REGULATOR OF CHROMATIN SUBFAMILY D"/>
    <property type="match status" value="1"/>
</dbReference>
<dbReference type="InterPro" id="IPR019835">
    <property type="entry name" value="SWIB_domain"/>
</dbReference>
<accession>A0AAJ0BW21</accession>
<dbReference type="AlphaFoldDB" id="A0AAJ0BW21"/>
<gene>
    <name evidence="3" type="ORF">QBC33DRAFT_560901</name>
</gene>
<dbReference type="GeneID" id="85313280"/>
<comment type="caution">
    <text evidence="3">The sequence shown here is derived from an EMBL/GenBank/DDBJ whole genome shotgun (WGS) entry which is preliminary data.</text>
</comment>
<feature type="region of interest" description="Disordered" evidence="1">
    <location>
        <begin position="141"/>
        <end position="177"/>
    </location>
</feature>
<evidence type="ECO:0000256" key="1">
    <source>
        <dbReference type="SAM" id="MobiDB-lite"/>
    </source>
</evidence>
<dbReference type="SMART" id="SM00151">
    <property type="entry name" value="SWIB"/>
    <property type="match status" value="1"/>
</dbReference>
<feature type="compositionally biased region" description="Basic and acidic residues" evidence="1">
    <location>
        <begin position="146"/>
        <end position="166"/>
    </location>
</feature>
<proteinExistence type="predicted"/>
<evidence type="ECO:0000259" key="2">
    <source>
        <dbReference type="PROSITE" id="PS51925"/>
    </source>
</evidence>
<dbReference type="Pfam" id="PF02201">
    <property type="entry name" value="SWIB"/>
    <property type="match status" value="1"/>
</dbReference>
<feature type="compositionally biased region" description="Basic and acidic residues" evidence="1">
    <location>
        <begin position="28"/>
        <end position="42"/>
    </location>
</feature>
<dbReference type="EMBL" id="MU839015">
    <property type="protein sequence ID" value="KAK1765534.1"/>
    <property type="molecule type" value="Genomic_DNA"/>
</dbReference>
<dbReference type="InterPro" id="IPR036885">
    <property type="entry name" value="SWIB_MDM2_dom_sf"/>
</dbReference>